<evidence type="ECO:0000313" key="3">
    <source>
        <dbReference type="EMBL" id="GAA4384115.1"/>
    </source>
</evidence>
<keyword evidence="4" id="KW-1185">Reference proteome</keyword>
<name>A0ABP8J322_9MICO</name>
<evidence type="ECO:0000256" key="2">
    <source>
        <dbReference type="SAM" id="Phobius"/>
    </source>
</evidence>
<gene>
    <name evidence="3" type="ORF">GCM10023167_04460</name>
</gene>
<organism evidence="3 4">
    <name type="scientific">Brevibacterium pityocampae</name>
    <dbReference type="NCBI Taxonomy" id="506594"/>
    <lineage>
        <taxon>Bacteria</taxon>
        <taxon>Bacillati</taxon>
        <taxon>Actinomycetota</taxon>
        <taxon>Actinomycetes</taxon>
        <taxon>Micrococcales</taxon>
        <taxon>Brevibacteriaceae</taxon>
        <taxon>Brevibacterium</taxon>
    </lineage>
</organism>
<dbReference type="EMBL" id="BAABGL010000002">
    <property type="protein sequence ID" value="GAA4384115.1"/>
    <property type="molecule type" value="Genomic_DNA"/>
</dbReference>
<protein>
    <recommendedName>
        <fullName evidence="5">DUF2238 domain-containing protein</fullName>
    </recommendedName>
</protein>
<evidence type="ECO:0008006" key="5">
    <source>
        <dbReference type="Google" id="ProtNLM"/>
    </source>
</evidence>
<evidence type="ECO:0000313" key="4">
    <source>
        <dbReference type="Proteomes" id="UP001500642"/>
    </source>
</evidence>
<proteinExistence type="predicted"/>
<keyword evidence="2" id="KW-0472">Membrane</keyword>
<feature type="transmembrane region" description="Helical" evidence="2">
    <location>
        <begin position="65"/>
        <end position="85"/>
    </location>
</feature>
<dbReference type="RefSeq" id="WP_247423557.1">
    <property type="nucleotide sequence ID" value="NZ_BAABGL010000002.1"/>
</dbReference>
<evidence type="ECO:0000256" key="1">
    <source>
        <dbReference type="SAM" id="MobiDB-lite"/>
    </source>
</evidence>
<accession>A0ABP8J322</accession>
<reference evidence="4" key="1">
    <citation type="journal article" date="2019" name="Int. J. Syst. Evol. Microbiol.">
        <title>The Global Catalogue of Microorganisms (GCM) 10K type strain sequencing project: providing services to taxonomists for standard genome sequencing and annotation.</title>
        <authorList>
            <consortium name="The Broad Institute Genomics Platform"/>
            <consortium name="The Broad Institute Genome Sequencing Center for Infectious Disease"/>
            <person name="Wu L."/>
            <person name="Ma J."/>
        </authorList>
    </citation>
    <scope>NUCLEOTIDE SEQUENCE [LARGE SCALE GENOMIC DNA]</scope>
    <source>
        <strain evidence="4">JCM 17808</strain>
    </source>
</reference>
<feature type="transmembrane region" description="Helical" evidence="2">
    <location>
        <begin position="91"/>
        <end position="109"/>
    </location>
</feature>
<dbReference type="Proteomes" id="UP001500642">
    <property type="component" value="Unassembled WGS sequence"/>
</dbReference>
<feature type="transmembrane region" description="Helical" evidence="2">
    <location>
        <begin position="32"/>
        <end position="58"/>
    </location>
</feature>
<feature type="region of interest" description="Disordered" evidence="1">
    <location>
        <begin position="118"/>
        <end position="139"/>
    </location>
</feature>
<comment type="caution">
    <text evidence="3">The sequence shown here is derived from an EMBL/GenBank/DDBJ whole genome shotgun (WGS) entry which is preliminary data.</text>
</comment>
<feature type="transmembrane region" description="Helical" evidence="2">
    <location>
        <begin position="146"/>
        <end position="166"/>
    </location>
</feature>
<sequence length="222" mass="23789">MTCPESSWAEVQGRWWSTDVLRILAVLSVPLAWWYAGVASGACLFLVLGGVTLLRFLVLPRLVDALCQLTFLAAAWAAVTGLYQNFSWLDIPAHALATAAAVLIAWRLVMLRDPAHRVRPDRSGAPAESAPPAAHGPRDGAVRPPLPWWSLLWHLLALSALLSVLWEFGEWAGFVFISEEIGVGYHDTIGDLAAGTLGGGLLALPLALGLEREAASHAGADE</sequence>
<keyword evidence="2" id="KW-1133">Transmembrane helix</keyword>
<keyword evidence="2" id="KW-0812">Transmembrane</keyword>
<feature type="compositionally biased region" description="Low complexity" evidence="1">
    <location>
        <begin position="123"/>
        <end position="135"/>
    </location>
</feature>